<name>A0A6J6MNF2_9ZZZZ</name>
<evidence type="ECO:0000313" key="1">
    <source>
        <dbReference type="EMBL" id="CAB4675811.1"/>
    </source>
</evidence>
<sequence length="153" mass="16665">MAIPSLTKSKLTLRLERAAAELARCKYFGVTPVAFNSDKSSVNFLSWSSFSILSGSSALAKCEKKPINLTFSLKVAAETFFRKTGHSFNTPPRVMPVSTSIWIRGVMPVRSPAAITFSSSERDEIPKSISWRSALSKSSVSGVNQEMIGNCNP</sequence>
<proteinExistence type="predicted"/>
<dbReference type="EMBL" id="CAEZWY010000104">
    <property type="protein sequence ID" value="CAB4675811.1"/>
    <property type="molecule type" value="Genomic_DNA"/>
</dbReference>
<gene>
    <name evidence="1" type="ORF">UFOPK2312_00849</name>
</gene>
<accession>A0A6J6MNF2</accession>
<protein>
    <submittedName>
        <fullName evidence="1">Unannotated protein</fullName>
    </submittedName>
</protein>
<organism evidence="1">
    <name type="scientific">freshwater metagenome</name>
    <dbReference type="NCBI Taxonomy" id="449393"/>
    <lineage>
        <taxon>unclassified sequences</taxon>
        <taxon>metagenomes</taxon>
        <taxon>ecological metagenomes</taxon>
    </lineage>
</organism>
<dbReference type="AlphaFoldDB" id="A0A6J6MNF2"/>
<reference evidence="1" key="1">
    <citation type="submission" date="2020-05" db="EMBL/GenBank/DDBJ databases">
        <authorList>
            <person name="Chiriac C."/>
            <person name="Salcher M."/>
            <person name="Ghai R."/>
            <person name="Kavagutti S V."/>
        </authorList>
    </citation>
    <scope>NUCLEOTIDE SEQUENCE</scope>
</reference>